<evidence type="ECO:0000259" key="5">
    <source>
        <dbReference type="SMART" id="SM01328"/>
    </source>
</evidence>
<evidence type="ECO:0000256" key="4">
    <source>
        <dbReference type="SAM" id="MobiDB-lite"/>
    </source>
</evidence>
<dbReference type="InterPro" id="IPR027377">
    <property type="entry name" value="ZAR1/RTP1-5-like_Znf-3CxxC"/>
</dbReference>
<keyword evidence="2" id="KW-0863">Zinc-finger</keyword>
<dbReference type="AlphaFoldDB" id="A0A437ACV3"/>
<dbReference type="Proteomes" id="UP000283090">
    <property type="component" value="Unassembled WGS sequence"/>
</dbReference>
<proteinExistence type="predicted"/>
<evidence type="ECO:0000313" key="7">
    <source>
        <dbReference type="Proteomes" id="UP000283090"/>
    </source>
</evidence>
<feature type="compositionally biased region" description="Low complexity" evidence="4">
    <location>
        <begin position="52"/>
        <end position="71"/>
    </location>
</feature>
<dbReference type="Pfam" id="PF13695">
    <property type="entry name" value="Zn_ribbon_3CxxC"/>
    <property type="match status" value="1"/>
</dbReference>
<comment type="caution">
    <text evidence="6">The sequence shown here is derived from an EMBL/GenBank/DDBJ whole genome shotgun (WGS) entry which is preliminary data.</text>
</comment>
<evidence type="ECO:0000256" key="3">
    <source>
        <dbReference type="ARBA" id="ARBA00022833"/>
    </source>
</evidence>
<dbReference type="GeneID" id="93582376"/>
<protein>
    <recommendedName>
        <fullName evidence="5">3CxxC-type domain-containing protein</fullName>
    </recommendedName>
</protein>
<feature type="compositionally biased region" description="Basic and acidic residues" evidence="4">
    <location>
        <begin position="30"/>
        <end position="40"/>
    </location>
</feature>
<name>A0A437ACV3_ARTFL</name>
<feature type="region of interest" description="Disordered" evidence="4">
    <location>
        <begin position="23"/>
        <end position="103"/>
    </location>
</feature>
<sequence>MPSTNKQFRTKLRAMDRQELNKLDMLNYSRDQRRMIDQERVRRRRAETEDPSVAALASSMSALQMDSDSSSRPANQSGFNSGGNSGGTGSGGSRSSGSSAGAPERWYLFPEHHSMVAEQVENIVFKSSIGTGAHEYTTNLTGSFKCSNPNCKKRWATGIMATVIRGYKQQGGQLGYSAQVYSQRCIKCDSLGRMNLDVDVYVERVARRLLIWKGELEPIRRPKEKREMPPHIDELCEGCREGNCPGYKD</sequence>
<feature type="domain" description="3CxxC-type" evidence="5">
    <location>
        <begin position="139"/>
        <end position="242"/>
    </location>
</feature>
<dbReference type="RefSeq" id="XP_067494586.1">
    <property type="nucleotide sequence ID" value="XM_067635939.1"/>
</dbReference>
<dbReference type="OrthoDB" id="8121437at2759"/>
<accession>A0A437ACV3</accession>
<feature type="compositionally biased region" description="Gly residues" evidence="4">
    <location>
        <begin position="80"/>
        <end position="94"/>
    </location>
</feature>
<dbReference type="EMBL" id="SAEB01000001">
    <property type="protein sequence ID" value="RVD89042.1"/>
    <property type="molecule type" value="Genomic_DNA"/>
</dbReference>
<dbReference type="SMART" id="SM01328">
    <property type="entry name" value="zf-3CxxC"/>
    <property type="match status" value="1"/>
</dbReference>
<reference evidence="6 7" key="1">
    <citation type="submission" date="2019-01" db="EMBL/GenBank/DDBJ databases">
        <title>Intercellular communication is required for trap formation in the nematode-trapping fungus Duddingtonia flagrans.</title>
        <authorList>
            <person name="Youssar L."/>
            <person name="Wernet V."/>
            <person name="Hensel N."/>
            <person name="Hildebrandt H.-G."/>
            <person name="Fischer R."/>
        </authorList>
    </citation>
    <scope>NUCLEOTIDE SEQUENCE [LARGE SCALE GENOMIC DNA]</scope>
    <source>
        <strain evidence="6 7">CBS H-5679</strain>
    </source>
</reference>
<evidence type="ECO:0000256" key="1">
    <source>
        <dbReference type="ARBA" id="ARBA00022723"/>
    </source>
</evidence>
<keyword evidence="1" id="KW-0479">Metal-binding</keyword>
<keyword evidence="3" id="KW-0862">Zinc</keyword>
<dbReference type="VEuPathDB" id="FungiDB:DFL_000065"/>
<gene>
    <name evidence="6" type="ORF">DFL_000065</name>
</gene>
<dbReference type="GO" id="GO:0008270">
    <property type="term" value="F:zinc ion binding"/>
    <property type="evidence" value="ECO:0007669"/>
    <property type="project" value="UniProtKB-KW"/>
</dbReference>
<keyword evidence="7" id="KW-1185">Reference proteome</keyword>
<evidence type="ECO:0000256" key="2">
    <source>
        <dbReference type="ARBA" id="ARBA00022771"/>
    </source>
</evidence>
<evidence type="ECO:0000313" key="6">
    <source>
        <dbReference type="EMBL" id="RVD89042.1"/>
    </source>
</evidence>
<organism evidence="6 7">
    <name type="scientific">Arthrobotrys flagrans</name>
    <name type="common">Nematode-trapping fungus</name>
    <name type="synonym">Trichothecium flagrans</name>
    <dbReference type="NCBI Taxonomy" id="97331"/>
    <lineage>
        <taxon>Eukaryota</taxon>
        <taxon>Fungi</taxon>
        <taxon>Dikarya</taxon>
        <taxon>Ascomycota</taxon>
        <taxon>Pezizomycotina</taxon>
        <taxon>Orbiliomycetes</taxon>
        <taxon>Orbiliales</taxon>
        <taxon>Orbiliaceae</taxon>
        <taxon>Arthrobotrys</taxon>
    </lineage>
</organism>